<feature type="transmembrane region" description="Helical" evidence="8">
    <location>
        <begin position="161"/>
        <end position="183"/>
    </location>
</feature>
<feature type="transmembrane region" description="Helical" evidence="8">
    <location>
        <begin position="203"/>
        <end position="226"/>
    </location>
</feature>
<feature type="transmembrane region" description="Helical" evidence="8">
    <location>
        <begin position="303"/>
        <end position="324"/>
    </location>
</feature>
<feature type="transmembrane region" description="Helical" evidence="8">
    <location>
        <begin position="131"/>
        <end position="149"/>
    </location>
</feature>
<accession>A0A1N7Q3G7</accession>
<feature type="transmembrane region" description="Helical" evidence="8">
    <location>
        <begin position="368"/>
        <end position="391"/>
    </location>
</feature>
<keyword evidence="4 7" id="KW-0812">Transmembrane</keyword>
<feature type="transmembrane region" description="Helical" evidence="8">
    <location>
        <begin position="107"/>
        <end position="125"/>
    </location>
</feature>
<feature type="transmembrane region" description="Helical" evidence="8">
    <location>
        <begin position="411"/>
        <end position="433"/>
    </location>
</feature>
<name>A0A1N7Q3G7_9GAMM</name>
<dbReference type="Pfam" id="PF00361">
    <property type="entry name" value="Proton_antipo_M"/>
    <property type="match status" value="1"/>
</dbReference>
<evidence type="ECO:0000256" key="1">
    <source>
        <dbReference type="ARBA" id="ARBA00004651"/>
    </source>
</evidence>
<evidence type="ECO:0000313" key="10">
    <source>
        <dbReference type="EMBL" id="SIT17376.1"/>
    </source>
</evidence>
<feature type="transmembrane region" description="Helical" evidence="8">
    <location>
        <begin position="32"/>
        <end position="50"/>
    </location>
</feature>
<dbReference type="PANTHER" id="PTHR42703:SF1">
    <property type="entry name" value="NA(+)_H(+) ANTIPORTER SUBUNIT D1"/>
    <property type="match status" value="1"/>
</dbReference>
<dbReference type="InterPro" id="IPR003918">
    <property type="entry name" value="NADH_UbQ_OxRdtase"/>
</dbReference>
<dbReference type="PANTHER" id="PTHR42703">
    <property type="entry name" value="NADH DEHYDROGENASE"/>
    <property type="match status" value="1"/>
</dbReference>
<evidence type="ECO:0000256" key="4">
    <source>
        <dbReference type="ARBA" id="ARBA00022692"/>
    </source>
</evidence>
<evidence type="ECO:0000313" key="11">
    <source>
        <dbReference type="Proteomes" id="UP000185639"/>
    </source>
</evidence>
<dbReference type="InterPro" id="IPR001750">
    <property type="entry name" value="ND/Mrp_TM"/>
</dbReference>
<feature type="domain" description="NADH:quinone oxidoreductase/Mrp antiporter transmembrane" evidence="9">
    <location>
        <begin position="127"/>
        <end position="414"/>
    </location>
</feature>
<sequence length="501" mass="53905">MHLPALPVLLPFFAAILILYPWFNKRLHLQRLVAQFGLLMLVAVSMLTLFKTLADGPMGYAMGDWEAPFGIYLLADPLAAFMLVVTSVLALCTHLFACGGEDKTGRFFHPLFMFQLMGLNGAFLTADAFNLFVFFEILLIASYSLLIHGGGRERTRAAQHYVLYNLIGSAFFLIALALLYRAFGTLNIPDMASRAPTLPEESVPLAQAGGLLLMVVFGVKAALLPLHFWLPRTYSTTSVPVAALFAVMTKVGVYSLWRIHSVVFGHDSGELSDLGVVPLAWLSGLTVLAGAIGALASQTLRWLIANLIVISVGTLLMTVAMGTTQSVAAGLYYTLHSTLMSGAFFLVAGLILMQRGQAEDRFVRSRPFLYPVFTGVLFAVTAMAMIGLPPFSGFLGKVFILQAAVDSGDAIWVWPLVLISGLAALIALSRAGTTLFWRTQGSVVPEAKEKVSNVHLVASGLLVATTLVLVIGGGPLTEWSLRAAQDLHAGVTLNYLNGGQP</sequence>
<dbReference type="PRINTS" id="PR01437">
    <property type="entry name" value="NUOXDRDTASE4"/>
</dbReference>
<evidence type="ECO:0000256" key="3">
    <source>
        <dbReference type="ARBA" id="ARBA00022475"/>
    </source>
</evidence>
<comment type="subcellular location">
    <subcellularLocation>
        <location evidence="1">Cell membrane</location>
        <topology evidence="1">Multi-pass membrane protein</topology>
    </subcellularLocation>
    <subcellularLocation>
        <location evidence="7">Membrane</location>
        <topology evidence="7">Multi-pass membrane protein</topology>
    </subcellularLocation>
</comment>
<feature type="transmembrane region" description="Helical" evidence="8">
    <location>
        <begin position="6"/>
        <end position="23"/>
    </location>
</feature>
<feature type="transmembrane region" description="Helical" evidence="8">
    <location>
        <begin position="238"/>
        <end position="257"/>
    </location>
</feature>
<keyword evidence="6 8" id="KW-0472">Membrane</keyword>
<organism evidence="10 11">
    <name type="scientific">Thalassolituus maritimus</name>
    <dbReference type="NCBI Taxonomy" id="484498"/>
    <lineage>
        <taxon>Bacteria</taxon>
        <taxon>Pseudomonadati</taxon>
        <taxon>Pseudomonadota</taxon>
        <taxon>Gammaproteobacteria</taxon>
        <taxon>Oceanospirillales</taxon>
        <taxon>Oceanospirillaceae</taxon>
        <taxon>Thalassolituus</taxon>
    </lineage>
</organism>
<dbReference type="STRING" id="484498.SAMN05421686_11326"/>
<evidence type="ECO:0000256" key="5">
    <source>
        <dbReference type="ARBA" id="ARBA00022989"/>
    </source>
</evidence>
<comment type="similarity">
    <text evidence="2">Belongs to the CPA3 antiporters (TC 2.A.63) subunit D family.</text>
</comment>
<keyword evidence="11" id="KW-1185">Reference proteome</keyword>
<dbReference type="EMBL" id="FTOH01000013">
    <property type="protein sequence ID" value="SIT17376.1"/>
    <property type="molecule type" value="Genomic_DNA"/>
</dbReference>
<dbReference type="GO" id="GO:0042773">
    <property type="term" value="P:ATP synthesis coupled electron transport"/>
    <property type="evidence" value="ECO:0007669"/>
    <property type="project" value="InterPro"/>
</dbReference>
<keyword evidence="3" id="KW-1003">Cell membrane</keyword>
<gene>
    <name evidence="10" type="ORF">SAMN05421686_11326</name>
</gene>
<feature type="transmembrane region" description="Helical" evidence="8">
    <location>
        <begin position="330"/>
        <end position="352"/>
    </location>
</feature>
<keyword evidence="5 8" id="KW-1133">Transmembrane helix</keyword>
<evidence type="ECO:0000259" key="9">
    <source>
        <dbReference type="Pfam" id="PF00361"/>
    </source>
</evidence>
<dbReference type="AlphaFoldDB" id="A0A1N7Q3G7"/>
<evidence type="ECO:0000256" key="7">
    <source>
        <dbReference type="RuleBase" id="RU000320"/>
    </source>
</evidence>
<dbReference type="Proteomes" id="UP000185639">
    <property type="component" value="Unassembled WGS sequence"/>
</dbReference>
<feature type="transmembrane region" description="Helical" evidence="8">
    <location>
        <begin position="277"/>
        <end position="296"/>
    </location>
</feature>
<dbReference type="InterPro" id="IPR050586">
    <property type="entry name" value="CPA3_Na-H_Antiporter_D"/>
</dbReference>
<dbReference type="GO" id="GO:0008137">
    <property type="term" value="F:NADH dehydrogenase (ubiquinone) activity"/>
    <property type="evidence" value="ECO:0007669"/>
    <property type="project" value="InterPro"/>
</dbReference>
<evidence type="ECO:0000256" key="8">
    <source>
        <dbReference type="SAM" id="Phobius"/>
    </source>
</evidence>
<proteinExistence type="inferred from homology"/>
<feature type="transmembrane region" description="Helical" evidence="8">
    <location>
        <begin position="454"/>
        <end position="472"/>
    </location>
</feature>
<dbReference type="RefSeq" id="WP_139325880.1">
    <property type="nucleotide sequence ID" value="NZ_FTOH01000013.1"/>
</dbReference>
<dbReference type="NCBIfam" id="NF009309">
    <property type="entry name" value="PRK12666.1"/>
    <property type="match status" value="1"/>
</dbReference>
<protein>
    <submittedName>
        <fullName evidence="10">Multisubunit potassium/proton antiporter, PhaD subunit</fullName>
    </submittedName>
</protein>
<evidence type="ECO:0000256" key="6">
    <source>
        <dbReference type="ARBA" id="ARBA00023136"/>
    </source>
</evidence>
<reference evidence="11" key="1">
    <citation type="submission" date="2017-01" db="EMBL/GenBank/DDBJ databases">
        <authorList>
            <person name="Varghese N."/>
            <person name="Submissions S."/>
        </authorList>
    </citation>
    <scope>NUCLEOTIDE SEQUENCE [LARGE SCALE GENOMIC DNA]</scope>
    <source>
        <strain evidence="11">DSM 24913</strain>
    </source>
</reference>
<dbReference type="OrthoDB" id="9768329at2"/>
<evidence type="ECO:0000256" key="2">
    <source>
        <dbReference type="ARBA" id="ARBA00005346"/>
    </source>
</evidence>
<feature type="transmembrane region" description="Helical" evidence="8">
    <location>
        <begin position="70"/>
        <end position="95"/>
    </location>
</feature>
<dbReference type="GO" id="GO:0005886">
    <property type="term" value="C:plasma membrane"/>
    <property type="evidence" value="ECO:0007669"/>
    <property type="project" value="UniProtKB-SubCell"/>
</dbReference>